<dbReference type="AlphaFoldDB" id="A0A6G9Y521"/>
<dbReference type="InterPro" id="IPR011201">
    <property type="entry name" value="Zinc-ribbon_6_bact"/>
</dbReference>
<sequence length="398" mass="43882">MGPRLRRCAAAARHHLHRRQGKYDHRLGRCLAGGGVVRDFACPNCGQRLAFENSVCLSCSSPLGFSLADRALVVLGDPAADQTNGIVDAARFRLCDNLHVAQCNWLVALPDDDQGPADRLEAAVRESDTPDARPLLCESCRLTRTRPNDLDAAGLAAFAAAEAAKRRLILELTELGLPIVDRDENPESGLAFDLLSSGTDPVTTGHRKGVITLDLAEANDPHREQLRIEMDEPYRTLLGHFRHEIGHYYFAILVADDDALQRFRTLFGDPSADYRAALERHYSDGAPPGWDREYVSSYATMHAAEDWAETFAHYLHIRDTLDTAAAFGFAPAGATLDRPQVGRAGFDRIIELWLPLAWSLNMVNRSMGHADLYPFVLPEPVLAKMRLVHELCAAAAAR</sequence>
<reference evidence="2 3" key="1">
    <citation type="journal article" date="2019" name="ACS Chem. Biol.">
        <title>Identification and Mobilization of a Cryptic Antibiotic Biosynthesis Gene Locus from a Human-Pathogenic Nocardia Isolate.</title>
        <authorList>
            <person name="Herisse M."/>
            <person name="Ishida K."/>
            <person name="Porter J.L."/>
            <person name="Howden B."/>
            <person name="Hertweck C."/>
            <person name="Stinear T.P."/>
            <person name="Pidot S.J."/>
        </authorList>
    </citation>
    <scope>NUCLEOTIDE SEQUENCE [LARGE SCALE GENOMIC DNA]</scope>
    <source>
        <strain evidence="2 3">AUSMDU00012717</strain>
    </source>
</reference>
<feature type="domain" description="Zinc-ribbon" evidence="1">
    <location>
        <begin position="40"/>
        <end position="148"/>
    </location>
</feature>
<evidence type="ECO:0000259" key="1">
    <source>
        <dbReference type="Pfam" id="PF10005"/>
    </source>
</evidence>
<dbReference type="Pfam" id="PF15887">
    <property type="entry name" value="Peptidase_Mx"/>
    <property type="match status" value="1"/>
</dbReference>
<dbReference type="Proteomes" id="UP000503540">
    <property type="component" value="Chromosome"/>
</dbReference>
<protein>
    <recommendedName>
        <fullName evidence="1">Zinc-ribbon domain-containing protein</fullName>
    </recommendedName>
</protein>
<organism evidence="2 3">
    <name type="scientific">Nocardia arthritidis</name>
    <dbReference type="NCBI Taxonomy" id="228602"/>
    <lineage>
        <taxon>Bacteria</taxon>
        <taxon>Bacillati</taxon>
        <taxon>Actinomycetota</taxon>
        <taxon>Actinomycetes</taxon>
        <taxon>Mycobacteriales</taxon>
        <taxon>Nocardiaceae</taxon>
        <taxon>Nocardia</taxon>
    </lineage>
</organism>
<keyword evidence="3" id="KW-1185">Reference proteome</keyword>
<accession>A0A6G9Y521</accession>
<evidence type="ECO:0000313" key="2">
    <source>
        <dbReference type="EMBL" id="QIS08244.1"/>
    </source>
</evidence>
<gene>
    <name evidence="2" type="ORF">F5544_01610</name>
</gene>
<dbReference type="InterPro" id="IPR031321">
    <property type="entry name" value="UCP012641"/>
</dbReference>
<dbReference type="PIRSF" id="PIRSF012641">
    <property type="entry name" value="UCP012641"/>
    <property type="match status" value="1"/>
</dbReference>
<dbReference type="KEGG" id="nah:F5544_01610"/>
<dbReference type="EMBL" id="CP046172">
    <property type="protein sequence ID" value="QIS08244.1"/>
    <property type="molecule type" value="Genomic_DNA"/>
</dbReference>
<dbReference type="Pfam" id="PF10005">
    <property type="entry name" value="Zn_ribbon_DZR_6"/>
    <property type="match status" value="1"/>
</dbReference>
<evidence type="ECO:0000313" key="3">
    <source>
        <dbReference type="Proteomes" id="UP000503540"/>
    </source>
</evidence>
<name>A0A6G9Y521_9NOCA</name>
<proteinExistence type="predicted"/>